<protein>
    <submittedName>
        <fullName evidence="1">3-deoxy-D-arabino-heptulosonate 7-phosphate synthase</fullName>
    </submittedName>
</protein>
<dbReference type="Proteomes" id="UP000559809">
    <property type="component" value="Unassembled WGS sequence"/>
</dbReference>
<evidence type="ECO:0000313" key="2">
    <source>
        <dbReference type="Proteomes" id="UP000559809"/>
    </source>
</evidence>
<dbReference type="RefSeq" id="WP_180154667.1">
    <property type="nucleotide sequence ID" value="NZ_JACCEM010000004.1"/>
</dbReference>
<evidence type="ECO:0000313" key="1">
    <source>
        <dbReference type="EMBL" id="NYT49369.1"/>
    </source>
</evidence>
<sequence>MPPPAPFLIDESLRIVERRYRLPPLADPSACSPQADPPTAIAVAIEQARRQMERGEAPDAALERLFIEALARTIRQALREECGDPAFQAMVLRHRAVQVREYASLSAHADRDRRQVLAAVDRIAHPAKQRRMASDTLRKALGRLHALASCAAWPELHDAAQDLFGRSEAVIGPEAESGPALRRGVAELAGHPALARLLRLDALAADDLVRRYRGLWRRNGPASGSATAIAQGTASQRRGAAVEAAAAQAFEALARRLNGAGAGRAPYRVVTSMRVPGSMPGRAERAKSEWDVVLLRRADAGTDAAADPDAGMDAHADAAEAQWDVCLLAEAKASVDAAATDLPRLLRGLRLLACADEDTVYPFQTRQGTVRLLGASLAALKTDADSLARSVLYCCDAPAEAEPRLLGAAGRMQLLSARASLEFAGALADGGQADPRDLSPLWGRLLTAAEWKGVLHQYPMLRQARELMVHIDDWSAAIEGAAAGPVVC</sequence>
<accession>A0A853FZ76</accession>
<comment type="caution">
    <text evidence="1">The sequence shown here is derived from an EMBL/GenBank/DDBJ whole genome shotgun (WGS) entry which is preliminary data.</text>
</comment>
<proteinExistence type="predicted"/>
<name>A0A853FZ76_9BURK</name>
<dbReference type="AlphaFoldDB" id="A0A853FZ76"/>
<dbReference type="EMBL" id="JACCEM010000004">
    <property type="protein sequence ID" value="NYT49369.1"/>
    <property type="molecule type" value="Genomic_DNA"/>
</dbReference>
<gene>
    <name evidence="1" type="ORF">H0A72_08620</name>
</gene>
<keyword evidence="2" id="KW-1185">Reference proteome</keyword>
<reference evidence="1 2" key="1">
    <citation type="submission" date="2020-07" db="EMBL/GenBank/DDBJ databases">
        <title>Taxonomic revisions and descriptions of new bacterial species based on genomic comparisons in the high-G+C-content subgroup of the family Alcaligenaceae.</title>
        <authorList>
            <person name="Szabo A."/>
            <person name="Felfoldi T."/>
        </authorList>
    </citation>
    <scope>NUCLEOTIDE SEQUENCE [LARGE SCALE GENOMIC DNA]</scope>
    <source>
        <strain evidence="1 2">LMG 24012</strain>
    </source>
</reference>
<organism evidence="1 2">
    <name type="scientific">Parapusillimonas granuli</name>
    <dbReference type="NCBI Taxonomy" id="380911"/>
    <lineage>
        <taxon>Bacteria</taxon>
        <taxon>Pseudomonadati</taxon>
        <taxon>Pseudomonadota</taxon>
        <taxon>Betaproteobacteria</taxon>
        <taxon>Burkholderiales</taxon>
        <taxon>Alcaligenaceae</taxon>
        <taxon>Parapusillimonas</taxon>
    </lineage>
</organism>